<dbReference type="Pfam" id="PF07727">
    <property type="entry name" value="RVT_2"/>
    <property type="match status" value="1"/>
</dbReference>
<comment type="caution">
    <text evidence="2">The sequence shown here is derived from an EMBL/GenBank/DDBJ whole genome shotgun (WGS) entry which is preliminary data.</text>
</comment>
<reference evidence="2 3" key="1">
    <citation type="submission" date="2016-10" db="EMBL/GenBank/DDBJ databases">
        <title>Genome sequence of the basidiomycete white-rot fungus Trametes pubescens.</title>
        <authorList>
            <person name="Makela M.R."/>
            <person name="Granchi Z."/>
            <person name="Peng M."/>
            <person name="De Vries R.P."/>
            <person name="Grigoriev I."/>
            <person name="Riley R."/>
            <person name="Hilden K."/>
        </authorList>
    </citation>
    <scope>NUCLEOTIDE SEQUENCE [LARGE SCALE GENOMIC DNA]</scope>
    <source>
        <strain evidence="2 3">FBCC735</strain>
    </source>
</reference>
<evidence type="ECO:0000259" key="1">
    <source>
        <dbReference type="Pfam" id="PF07727"/>
    </source>
</evidence>
<dbReference type="CDD" id="cd09272">
    <property type="entry name" value="RNase_HI_RT_Ty1"/>
    <property type="match status" value="1"/>
</dbReference>
<dbReference type="PANTHER" id="PTHR11439:SF483">
    <property type="entry name" value="PEPTIDE SYNTHASE GLIP-LIKE, PUTATIVE (AFU_ORTHOLOGUE AFUA_3G12920)-RELATED"/>
    <property type="match status" value="1"/>
</dbReference>
<accession>A0A1M2VGF4</accession>
<dbReference type="InterPro" id="IPR013103">
    <property type="entry name" value="RVT_2"/>
</dbReference>
<dbReference type="OrthoDB" id="2801217at2759"/>
<evidence type="ECO:0000313" key="3">
    <source>
        <dbReference type="Proteomes" id="UP000184267"/>
    </source>
</evidence>
<dbReference type="SUPFAM" id="SSF56672">
    <property type="entry name" value="DNA/RNA polymerases"/>
    <property type="match status" value="1"/>
</dbReference>
<dbReference type="STRING" id="154538.A0A1M2VGF4"/>
<gene>
    <name evidence="2" type="ORF">TRAPUB_2490</name>
</gene>
<evidence type="ECO:0000313" key="2">
    <source>
        <dbReference type="EMBL" id="OJT06658.1"/>
    </source>
</evidence>
<proteinExistence type="predicted"/>
<dbReference type="PANTHER" id="PTHR11439">
    <property type="entry name" value="GAG-POL-RELATED RETROTRANSPOSON"/>
    <property type="match status" value="1"/>
</dbReference>
<organism evidence="2 3">
    <name type="scientific">Trametes pubescens</name>
    <name type="common">White-rot fungus</name>
    <dbReference type="NCBI Taxonomy" id="154538"/>
    <lineage>
        <taxon>Eukaryota</taxon>
        <taxon>Fungi</taxon>
        <taxon>Dikarya</taxon>
        <taxon>Basidiomycota</taxon>
        <taxon>Agaricomycotina</taxon>
        <taxon>Agaricomycetes</taxon>
        <taxon>Polyporales</taxon>
        <taxon>Polyporaceae</taxon>
        <taxon>Trametes</taxon>
    </lineage>
</organism>
<dbReference type="AlphaFoldDB" id="A0A1M2VGF4"/>
<name>A0A1M2VGF4_TRAPU</name>
<dbReference type="Proteomes" id="UP000184267">
    <property type="component" value="Unassembled WGS sequence"/>
</dbReference>
<sequence>MSEIGLTRSEYDPGVFHLIIQDVVIIIVIHVDDCFLVTNGKLLMAGLKAQLAQHYKIVDLGEARWLLGYEIRRNRSARTVSLSQTAYIDTLLSRFNITDAHPISVPLDPHTNLFNYTLDNDERAEMRNRPYAQLIGSLMYAAVTTRPDILFATSTLEHFMADPVTIHWEAAKHVLRYLKGTCNYVLTFGSTPDRLVGYTDVDWGSQAHRHSISGYAFLYAGGAVAWRSHKQPIIALSTTEAEYIAASDASREALWLRHLLSELTTPTRGPTVLYCDNESTLKLIRNVDVFHPRTKHIDL</sequence>
<dbReference type="OMA" id="CANTGRP"/>
<dbReference type="InterPro" id="IPR043502">
    <property type="entry name" value="DNA/RNA_pol_sf"/>
</dbReference>
<feature type="domain" description="Reverse transcriptase Ty1/copia-type" evidence="1">
    <location>
        <begin position="4"/>
        <end position="107"/>
    </location>
</feature>
<dbReference type="EMBL" id="MNAD01001285">
    <property type="protein sequence ID" value="OJT06658.1"/>
    <property type="molecule type" value="Genomic_DNA"/>
</dbReference>
<keyword evidence="3" id="KW-1185">Reference proteome</keyword>
<protein>
    <submittedName>
        <fullName evidence="2">Retrovirus-related Pol polyprotein from transposon TNT 1-94</fullName>
    </submittedName>
</protein>